<dbReference type="GO" id="GO:0006401">
    <property type="term" value="P:RNA catabolic process"/>
    <property type="evidence" value="ECO:0007669"/>
    <property type="project" value="InterPro"/>
</dbReference>
<keyword evidence="5" id="KW-0378">Hydrolase</keyword>
<dbReference type="InterPro" id="IPR035093">
    <property type="entry name" value="RelE/ParE_toxin_dom_sf"/>
</dbReference>
<dbReference type="Proteomes" id="UP000276103">
    <property type="component" value="Unassembled WGS sequence"/>
</dbReference>
<name>A0A3S1C8P2_ANAVA</name>
<evidence type="ECO:0000256" key="1">
    <source>
        <dbReference type="ARBA" id="ARBA00008172"/>
    </source>
</evidence>
<evidence type="ECO:0000256" key="4">
    <source>
        <dbReference type="ARBA" id="ARBA00022759"/>
    </source>
</evidence>
<evidence type="ECO:0000256" key="2">
    <source>
        <dbReference type="ARBA" id="ARBA00022649"/>
    </source>
</evidence>
<evidence type="ECO:0000256" key="3">
    <source>
        <dbReference type="ARBA" id="ARBA00022722"/>
    </source>
</evidence>
<proteinExistence type="inferred from homology"/>
<dbReference type="GO" id="GO:0045892">
    <property type="term" value="P:negative regulation of DNA-templated transcription"/>
    <property type="evidence" value="ECO:0007669"/>
    <property type="project" value="TreeGrafter"/>
</dbReference>
<dbReference type="PANTHER" id="PTHR38039">
    <property type="entry name" value="TOXIN YOEB"/>
    <property type="match status" value="1"/>
</dbReference>
<accession>A0A3S1C8P2</accession>
<protein>
    <recommendedName>
        <fullName evidence="7">Endoribonuclease YoeB</fullName>
    </recommendedName>
    <alternativeName>
        <fullName evidence="6">Putative mRNA interferase YoeB</fullName>
    </alternativeName>
</protein>
<evidence type="ECO:0000313" key="8">
    <source>
        <dbReference type="EMBL" id="RUS98970.1"/>
    </source>
</evidence>
<sequence length="59" mass="7155">MDLIKDIQREPFSGIGKPEPLKYELQGYWSRRITDEHRLVYKVEEDLLIILSCKYHYDL</sequence>
<keyword evidence="4" id="KW-0255">Endonuclease</keyword>
<keyword evidence="9" id="KW-1185">Reference proteome</keyword>
<dbReference type="SUPFAM" id="SSF143011">
    <property type="entry name" value="RelE-like"/>
    <property type="match status" value="1"/>
</dbReference>
<dbReference type="Pfam" id="PF06769">
    <property type="entry name" value="YoeB_toxin"/>
    <property type="match status" value="1"/>
</dbReference>
<dbReference type="NCBIfam" id="TIGR02116">
    <property type="entry name" value="toxin_Txe_YoeB"/>
    <property type="match status" value="1"/>
</dbReference>
<comment type="similarity">
    <text evidence="1">Belongs to the YoeB family.</text>
</comment>
<dbReference type="InterPro" id="IPR009614">
    <property type="entry name" value="YoeB_toxin"/>
</dbReference>
<dbReference type="AlphaFoldDB" id="A0A3S1C8P2"/>
<dbReference type="PANTHER" id="PTHR38039:SF1">
    <property type="entry name" value="TOXIN YOEB"/>
    <property type="match status" value="1"/>
</dbReference>
<evidence type="ECO:0000313" key="9">
    <source>
        <dbReference type="Proteomes" id="UP000276103"/>
    </source>
</evidence>
<keyword evidence="2" id="KW-1277">Toxin-antitoxin system</keyword>
<evidence type="ECO:0000256" key="6">
    <source>
        <dbReference type="ARBA" id="ARBA00030388"/>
    </source>
</evidence>
<keyword evidence="3" id="KW-0540">Nuclease</keyword>
<dbReference type="GO" id="GO:0004519">
    <property type="term" value="F:endonuclease activity"/>
    <property type="evidence" value="ECO:0007669"/>
    <property type="project" value="UniProtKB-KW"/>
</dbReference>
<reference evidence="8 9" key="1">
    <citation type="journal article" date="2019" name="Genome Biol. Evol.">
        <title>Day and night: Metabolic profiles and evolutionary relationships of six axenic non-marine cyanobacteria.</title>
        <authorList>
            <person name="Will S.E."/>
            <person name="Henke P."/>
            <person name="Boedeker C."/>
            <person name="Huang S."/>
            <person name="Brinkmann H."/>
            <person name="Rohde M."/>
            <person name="Jarek M."/>
            <person name="Friedl T."/>
            <person name="Seufert S."/>
            <person name="Schumacher M."/>
            <person name="Overmann J."/>
            <person name="Neumann-Schaal M."/>
            <person name="Petersen J."/>
        </authorList>
    </citation>
    <scope>NUCLEOTIDE SEQUENCE [LARGE SCALE GENOMIC DNA]</scope>
    <source>
        <strain evidence="8 9">SAG 1403-4b</strain>
    </source>
</reference>
<dbReference type="GO" id="GO:0016787">
    <property type="term" value="F:hydrolase activity"/>
    <property type="evidence" value="ECO:0007669"/>
    <property type="project" value="UniProtKB-KW"/>
</dbReference>
<evidence type="ECO:0000256" key="5">
    <source>
        <dbReference type="ARBA" id="ARBA00022801"/>
    </source>
</evidence>
<gene>
    <name evidence="8" type="ORF">DSM107003_09890</name>
</gene>
<dbReference type="EMBL" id="RSCM01000002">
    <property type="protein sequence ID" value="RUS98970.1"/>
    <property type="molecule type" value="Genomic_DNA"/>
</dbReference>
<comment type="caution">
    <text evidence="8">The sequence shown here is derived from an EMBL/GenBank/DDBJ whole genome shotgun (WGS) entry which is preliminary data.</text>
</comment>
<dbReference type="Gene3D" id="3.30.2310.20">
    <property type="entry name" value="RelE-like"/>
    <property type="match status" value="1"/>
</dbReference>
<evidence type="ECO:0000256" key="7">
    <source>
        <dbReference type="ARBA" id="ARBA00050056"/>
    </source>
</evidence>
<organism evidence="8 9">
    <name type="scientific">Trichormus variabilis SAG 1403-4b</name>
    <dbReference type="NCBI Taxonomy" id="447716"/>
    <lineage>
        <taxon>Bacteria</taxon>
        <taxon>Bacillati</taxon>
        <taxon>Cyanobacteriota</taxon>
        <taxon>Cyanophyceae</taxon>
        <taxon>Nostocales</taxon>
        <taxon>Nostocaceae</taxon>
        <taxon>Trichormus</taxon>
    </lineage>
</organism>